<proteinExistence type="predicted"/>
<feature type="transmembrane region" description="Helical" evidence="2">
    <location>
        <begin position="427"/>
        <end position="445"/>
    </location>
</feature>
<dbReference type="RefSeq" id="WP_066470829.1">
    <property type="nucleotide sequence ID" value="NZ_CBCRUZ010000033.1"/>
</dbReference>
<feature type="transmembrane region" description="Helical" evidence="2">
    <location>
        <begin position="398"/>
        <end position="415"/>
    </location>
</feature>
<feature type="transmembrane region" description="Helical" evidence="2">
    <location>
        <begin position="335"/>
        <end position="356"/>
    </location>
</feature>
<feature type="region of interest" description="Disordered" evidence="1">
    <location>
        <begin position="9"/>
        <end position="28"/>
    </location>
</feature>
<keyword evidence="2" id="KW-1133">Transmembrane helix</keyword>
<accession>A0ABX8SFC3</accession>
<dbReference type="Gene3D" id="1.20.1740.10">
    <property type="entry name" value="Amino acid/polyamine transporter I"/>
    <property type="match status" value="1"/>
</dbReference>
<keyword evidence="2" id="KW-0812">Transmembrane</keyword>
<sequence length="641" mass="69093">MAITDWLLADRPEAPAGHPGPHRTPPRVESRQPWWKVMCLTGVDYFSTLGYQPGIAALAAGVLSPFATLVLVALTLFAALPVYRRVARESPRGEGSIAMLAKLLPGWSGKVFVLVLLGFAATDFVITMTLSAADGAAHLVENPLVPAAWHDHNLLVTLVLLALLAAVFLRGFAEAIGIAVVLVGVYLALNLVVVVVALAAVVRAPELVVDWRDALFVEHGNVAAMVGISLLVFPKLALGLSGFETGVAVMPQIRGDAGDTEQRPTGRIRGAHRLLATSALIMSVFLITSSFTTTVLIPEKDFESGGPANGRALSYLAHDHLGTAFGTCYDISTIAILWFAGASAMAGLLNLVPRYLPRFGMAPEWTRAVRPLVLVFITVAFGITWYFDADVDSQGSAYATGVLVLITSASVAVALSAARSGQRSRTIGFALVAVVFVYTTIANIIERPEGLQLAVCFVVAILVVSFISRFLRSFELRAIEIDFDDAASDLLTQAQRNGTVRIVTHGIDRLDDAEYDEKEAVQRAESGIDPADPIVFLEVRIRDASEFTTDLHVSGRRQGRHRILTVDGAVIPNTIAAIALAVRDRFGVIPHVYFEWTEGNPVINLLRFLFIGVGEVAPVTREVLRRAEPDVARRPHVHVDS</sequence>
<feature type="transmembrane region" description="Helical" evidence="2">
    <location>
        <begin position="176"/>
        <end position="202"/>
    </location>
</feature>
<evidence type="ECO:0000313" key="4">
    <source>
        <dbReference type="Proteomes" id="UP000887023"/>
    </source>
</evidence>
<keyword evidence="4" id="KW-1185">Reference proteome</keyword>
<feature type="transmembrane region" description="Helical" evidence="2">
    <location>
        <begin position="55"/>
        <end position="83"/>
    </location>
</feature>
<keyword evidence="2" id="KW-0472">Membrane</keyword>
<gene>
    <name evidence="3" type="ORF">KV203_11690</name>
</gene>
<evidence type="ECO:0000313" key="3">
    <source>
        <dbReference type="EMBL" id="QXQ15867.1"/>
    </source>
</evidence>
<feature type="transmembrane region" description="Helical" evidence="2">
    <location>
        <begin position="274"/>
        <end position="297"/>
    </location>
</feature>
<reference evidence="3" key="1">
    <citation type="submission" date="2021-07" db="EMBL/GenBank/DDBJ databases">
        <title>Candidatus Kaistella beijingensis sp. nov. isolated from a municipal wastewater treatment plant is involved in sludge foaming.</title>
        <authorList>
            <person name="Song Y."/>
            <person name="Liu S.-J."/>
        </authorList>
    </citation>
    <scope>NUCLEOTIDE SEQUENCE</scope>
    <source>
        <strain evidence="3">DSM 43998</strain>
    </source>
</reference>
<evidence type="ECO:0000256" key="1">
    <source>
        <dbReference type="SAM" id="MobiDB-lite"/>
    </source>
</evidence>
<feature type="transmembrane region" description="Helical" evidence="2">
    <location>
        <begin position="222"/>
        <end position="243"/>
    </location>
</feature>
<organism evidence="3 4">
    <name type="scientific">Skermania pinensis</name>
    <dbReference type="NCBI Taxonomy" id="39122"/>
    <lineage>
        <taxon>Bacteria</taxon>
        <taxon>Bacillati</taxon>
        <taxon>Actinomycetota</taxon>
        <taxon>Actinomycetes</taxon>
        <taxon>Mycobacteriales</taxon>
        <taxon>Gordoniaceae</taxon>
        <taxon>Skermania</taxon>
    </lineage>
</organism>
<feature type="transmembrane region" description="Helical" evidence="2">
    <location>
        <begin position="152"/>
        <end position="169"/>
    </location>
</feature>
<name>A0ABX8SFC3_9ACTN</name>
<feature type="transmembrane region" description="Helical" evidence="2">
    <location>
        <begin position="451"/>
        <end position="471"/>
    </location>
</feature>
<feature type="transmembrane region" description="Helical" evidence="2">
    <location>
        <begin position="368"/>
        <end position="386"/>
    </location>
</feature>
<evidence type="ECO:0000256" key="2">
    <source>
        <dbReference type="SAM" id="Phobius"/>
    </source>
</evidence>
<protein>
    <submittedName>
        <fullName evidence="3">Amino acid transporter</fullName>
    </submittedName>
</protein>
<feature type="transmembrane region" description="Helical" evidence="2">
    <location>
        <begin position="111"/>
        <end position="132"/>
    </location>
</feature>
<dbReference type="Proteomes" id="UP000887023">
    <property type="component" value="Chromosome"/>
</dbReference>
<dbReference type="EMBL" id="CP079105">
    <property type="protein sequence ID" value="QXQ15867.1"/>
    <property type="molecule type" value="Genomic_DNA"/>
</dbReference>